<dbReference type="Proteomes" id="UP001228905">
    <property type="component" value="Unassembled WGS sequence"/>
</dbReference>
<name>A0ABU0IWL7_9CAUL</name>
<comment type="caution">
    <text evidence="6">The sequence shown here is derived from an EMBL/GenBank/DDBJ whole genome shotgun (WGS) entry which is preliminary data.</text>
</comment>
<evidence type="ECO:0000313" key="7">
    <source>
        <dbReference type="Proteomes" id="UP001228905"/>
    </source>
</evidence>
<accession>A0ABU0IWL7</accession>
<keyword evidence="4" id="KW-0175">Coiled coil</keyword>
<evidence type="ECO:0000313" key="6">
    <source>
        <dbReference type="EMBL" id="MDQ0466413.1"/>
    </source>
</evidence>
<evidence type="ECO:0000256" key="1">
    <source>
        <dbReference type="ARBA" id="ARBA00003416"/>
    </source>
</evidence>
<keyword evidence="7" id="KW-1185">Reference proteome</keyword>
<dbReference type="RefSeq" id="WP_307352502.1">
    <property type="nucleotide sequence ID" value="NZ_JAUSVS010000011.1"/>
</dbReference>
<evidence type="ECO:0000256" key="2">
    <source>
        <dbReference type="ARBA" id="ARBA00009840"/>
    </source>
</evidence>
<evidence type="ECO:0000256" key="4">
    <source>
        <dbReference type="ARBA" id="ARBA00023054"/>
    </source>
</evidence>
<gene>
    <name evidence="6" type="ORF">QO010_004206</name>
</gene>
<sequence length="402" mass="43872">MNPALIAAILFAALALGWAVFERLRSGRVERRAYAAEARLEAAQANQAMLQIQAEQSAGAVAEAVLKRNEEAIHNREMLVQQRLEAQLKPVAETLAKFEAQVQAIEKSRAEDSGGLKAQIAALMQASADTQVEARKLSTALRRGAGVQGRWGEQALKNVLETAGLNAHFDFTEQVSLDTEEGRRRPDVTVRMPGGAVFVIDAKCSLTAWMEAQDAVDDVAREAALVRHAQSVRGHMQGLAGKAYWDQFVTNRSPDFVAMFIAGDGFLAAALERMPDLLTEGMGRRVLIVTPTTLFALCKAVAYGWRVEEQAKNADEVAELGRDLYKRLSVMGGHVAGMGKALESAVGRYNQFVGSLETQVMTQARRFEDLKVDHEGRELPQLEPVEVAARTLNKLAPPEPEG</sequence>
<keyword evidence="5" id="KW-0233">DNA recombination</keyword>
<proteinExistence type="inferred from homology"/>
<reference evidence="6 7" key="1">
    <citation type="submission" date="2023-07" db="EMBL/GenBank/DDBJ databases">
        <title>Genomic Encyclopedia of Type Strains, Phase IV (KMG-IV): sequencing the most valuable type-strain genomes for metagenomic binning, comparative biology and taxonomic classification.</title>
        <authorList>
            <person name="Goeker M."/>
        </authorList>
    </citation>
    <scope>NUCLEOTIDE SEQUENCE [LARGE SCALE GENOMIC DNA]</scope>
    <source>
        <strain evidence="6 7">DSM 18695</strain>
    </source>
</reference>
<comment type="similarity">
    <text evidence="2">Belongs to the RmuC family.</text>
</comment>
<evidence type="ECO:0000256" key="5">
    <source>
        <dbReference type="ARBA" id="ARBA00023172"/>
    </source>
</evidence>
<dbReference type="InterPro" id="IPR003798">
    <property type="entry name" value="DNA_recombination_RmuC"/>
</dbReference>
<dbReference type="PANTHER" id="PTHR30563">
    <property type="entry name" value="DNA RECOMBINATION PROTEIN RMUC"/>
    <property type="match status" value="1"/>
</dbReference>
<dbReference type="PANTHER" id="PTHR30563:SF0">
    <property type="entry name" value="DNA RECOMBINATION PROTEIN RMUC"/>
    <property type="match status" value="1"/>
</dbReference>
<protein>
    <recommendedName>
        <fullName evidence="3">DNA recombination protein RmuC homolog</fullName>
    </recommendedName>
</protein>
<comment type="function">
    <text evidence="1">Involved in DNA recombination.</text>
</comment>
<evidence type="ECO:0000256" key="3">
    <source>
        <dbReference type="ARBA" id="ARBA00021840"/>
    </source>
</evidence>
<dbReference type="Pfam" id="PF02646">
    <property type="entry name" value="RmuC"/>
    <property type="match status" value="1"/>
</dbReference>
<organism evidence="6 7">
    <name type="scientific">Caulobacter ginsengisoli</name>
    <dbReference type="NCBI Taxonomy" id="400775"/>
    <lineage>
        <taxon>Bacteria</taxon>
        <taxon>Pseudomonadati</taxon>
        <taxon>Pseudomonadota</taxon>
        <taxon>Alphaproteobacteria</taxon>
        <taxon>Caulobacterales</taxon>
        <taxon>Caulobacteraceae</taxon>
        <taxon>Caulobacter</taxon>
    </lineage>
</organism>
<dbReference type="EMBL" id="JAUSVS010000011">
    <property type="protein sequence ID" value="MDQ0466413.1"/>
    <property type="molecule type" value="Genomic_DNA"/>
</dbReference>